<evidence type="ECO:0000313" key="3">
    <source>
        <dbReference type="Proteomes" id="UP000094455"/>
    </source>
</evidence>
<keyword evidence="3" id="KW-1185">Reference proteome</keyword>
<dbReference type="STRING" id="763406.A0A1E3NL18"/>
<dbReference type="PANTHER" id="PTHR28155">
    <property type="entry name" value="ACR243WP"/>
    <property type="match status" value="1"/>
</dbReference>
<dbReference type="AlphaFoldDB" id="A0A1E3NL18"/>
<feature type="compositionally biased region" description="Basic residues" evidence="1">
    <location>
        <begin position="203"/>
        <end position="214"/>
    </location>
</feature>
<organism evidence="2 3">
    <name type="scientific">Pichia membranifaciens NRRL Y-2026</name>
    <dbReference type="NCBI Taxonomy" id="763406"/>
    <lineage>
        <taxon>Eukaryota</taxon>
        <taxon>Fungi</taxon>
        <taxon>Dikarya</taxon>
        <taxon>Ascomycota</taxon>
        <taxon>Saccharomycotina</taxon>
        <taxon>Pichiomycetes</taxon>
        <taxon>Pichiales</taxon>
        <taxon>Pichiaceae</taxon>
        <taxon>Pichia</taxon>
    </lineage>
</organism>
<dbReference type="OrthoDB" id="4089784at2759"/>
<dbReference type="GO" id="GO:0006360">
    <property type="term" value="P:transcription by RNA polymerase I"/>
    <property type="evidence" value="ECO:0007669"/>
    <property type="project" value="InterPro"/>
</dbReference>
<dbReference type="Pfam" id="PF08208">
    <property type="entry name" value="RNA_polI_A34"/>
    <property type="match status" value="1"/>
</dbReference>
<feature type="region of interest" description="Disordered" evidence="1">
    <location>
        <begin position="186"/>
        <end position="264"/>
    </location>
</feature>
<dbReference type="Gene3D" id="6.20.250.70">
    <property type="match status" value="1"/>
</dbReference>
<dbReference type="Proteomes" id="UP000094455">
    <property type="component" value="Unassembled WGS sequence"/>
</dbReference>
<dbReference type="GeneID" id="30181004"/>
<dbReference type="EMBL" id="KV454003">
    <property type="protein sequence ID" value="ODQ46845.1"/>
    <property type="molecule type" value="Genomic_DNA"/>
</dbReference>
<evidence type="ECO:0008006" key="4">
    <source>
        <dbReference type="Google" id="ProtNLM"/>
    </source>
</evidence>
<evidence type="ECO:0000313" key="2">
    <source>
        <dbReference type="EMBL" id="ODQ46845.1"/>
    </source>
</evidence>
<dbReference type="InterPro" id="IPR013240">
    <property type="entry name" value="DNA-dir_RNA_pol1_su_RPA34"/>
</dbReference>
<feature type="compositionally biased region" description="Basic residues" evidence="1">
    <location>
        <begin position="230"/>
        <end position="264"/>
    </location>
</feature>
<protein>
    <recommendedName>
        <fullName evidence="4">DNA-directed RNA polymerase I subunit RPA34</fullName>
    </recommendedName>
</protein>
<evidence type="ECO:0000256" key="1">
    <source>
        <dbReference type="SAM" id="MobiDB-lite"/>
    </source>
</evidence>
<dbReference type="InterPro" id="IPR053263">
    <property type="entry name" value="Euk_RPA34_RNAP_subunit"/>
</dbReference>
<proteinExistence type="predicted"/>
<sequence>MAKKVISEEMIVDSDDGFSTDSEAERELEEKAVEFVPPRKYTKQMGLKRPEALEEVGKKQQVWLIKLPQDVDVSEIKSIPVTGGEDEFEIAGKVYSIASDDSGKGLGKEGKFTVLVPTKKDGISSFKASDLSITRFLDVCEKVKIPSIKYDKVVVQREDVEKETGLRMRHFPTGYYIKDYAEAREPVVPGPKSGKSSSENSKSKKHSSDKHKRSHNEVDGSDDEEEEKDKKKKDKKEKKEKKDKKDKKDKKEKKDKKKSKKSDS</sequence>
<gene>
    <name evidence="2" type="ORF">PICMEDRAFT_72878</name>
</gene>
<dbReference type="RefSeq" id="XP_019017958.1">
    <property type="nucleotide sequence ID" value="XM_019164317.1"/>
</dbReference>
<reference evidence="2 3" key="1">
    <citation type="journal article" date="2016" name="Proc. Natl. Acad. Sci. U.S.A.">
        <title>Comparative genomics of biotechnologically important yeasts.</title>
        <authorList>
            <person name="Riley R."/>
            <person name="Haridas S."/>
            <person name="Wolfe K.H."/>
            <person name="Lopes M.R."/>
            <person name="Hittinger C.T."/>
            <person name="Goeker M."/>
            <person name="Salamov A.A."/>
            <person name="Wisecaver J.H."/>
            <person name="Long T.M."/>
            <person name="Calvey C.H."/>
            <person name="Aerts A.L."/>
            <person name="Barry K.W."/>
            <person name="Choi C."/>
            <person name="Clum A."/>
            <person name="Coughlan A.Y."/>
            <person name="Deshpande S."/>
            <person name="Douglass A.P."/>
            <person name="Hanson S.J."/>
            <person name="Klenk H.-P."/>
            <person name="LaButti K.M."/>
            <person name="Lapidus A."/>
            <person name="Lindquist E.A."/>
            <person name="Lipzen A.M."/>
            <person name="Meier-Kolthoff J.P."/>
            <person name="Ohm R.A."/>
            <person name="Otillar R.P."/>
            <person name="Pangilinan J.L."/>
            <person name="Peng Y."/>
            <person name="Rokas A."/>
            <person name="Rosa C.A."/>
            <person name="Scheuner C."/>
            <person name="Sibirny A.A."/>
            <person name="Slot J.C."/>
            <person name="Stielow J.B."/>
            <person name="Sun H."/>
            <person name="Kurtzman C.P."/>
            <person name="Blackwell M."/>
            <person name="Grigoriev I.V."/>
            <person name="Jeffries T.W."/>
        </authorList>
    </citation>
    <scope>NUCLEOTIDE SEQUENCE [LARGE SCALE GENOMIC DNA]</scope>
    <source>
        <strain evidence="2 3">NRRL Y-2026</strain>
    </source>
</reference>
<name>A0A1E3NL18_9ASCO</name>
<dbReference type="PANTHER" id="PTHR28155:SF1">
    <property type="entry name" value="DNA-DIRECTED RNA POLYMERASE I SUBUNIT RPA34.5-DOMAIN-CONTAINING PROTEIN"/>
    <property type="match status" value="1"/>
</dbReference>
<accession>A0A1E3NL18</accession>